<dbReference type="eggNOG" id="ENOG502S23N">
    <property type="taxonomic scope" value="Eukaryota"/>
</dbReference>
<protein>
    <recommendedName>
        <fullName evidence="2">VWFA domain-containing protein</fullName>
    </recommendedName>
</protein>
<evidence type="ECO:0000313" key="3">
    <source>
        <dbReference type="EMBL" id="EDO36071.1"/>
    </source>
</evidence>
<dbReference type="InterPro" id="IPR002035">
    <property type="entry name" value="VWF_A"/>
</dbReference>
<gene>
    <name evidence="3" type="ORF">NEMVEDRAFT_v1g245710</name>
</gene>
<organism evidence="3 4">
    <name type="scientific">Nematostella vectensis</name>
    <name type="common">Starlet sea anemone</name>
    <dbReference type="NCBI Taxonomy" id="45351"/>
    <lineage>
        <taxon>Eukaryota</taxon>
        <taxon>Metazoa</taxon>
        <taxon>Cnidaria</taxon>
        <taxon>Anthozoa</taxon>
        <taxon>Hexacorallia</taxon>
        <taxon>Actiniaria</taxon>
        <taxon>Edwardsiidae</taxon>
        <taxon>Nematostella</taxon>
    </lineage>
</organism>
<proteinExistence type="predicted"/>
<dbReference type="PANTHER" id="PTHR47824">
    <property type="entry name" value="UBIQUITIN-LIKE DOMAIN-CONTAINING PROTEIN"/>
    <property type="match status" value="1"/>
</dbReference>
<keyword evidence="4" id="KW-1185">Reference proteome</keyword>
<dbReference type="SUPFAM" id="SSF53300">
    <property type="entry name" value="vWA-like"/>
    <property type="match status" value="1"/>
</dbReference>
<dbReference type="Proteomes" id="UP000001593">
    <property type="component" value="Unassembled WGS sequence"/>
</dbReference>
<dbReference type="OMA" id="SMYPCLA"/>
<dbReference type="InParanoid" id="A7SJN0"/>
<feature type="domain" description="VWFA" evidence="2">
    <location>
        <begin position="164"/>
        <end position="377"/>
    </location>
</feature>
<dbReference type="HOGENOM" id="CLU_039229_0_0_1"/>
<dbReference type="AlphaFoldDB" id="A7SJN0"/>
<reference evidence="3 4" key="1">
    <citation type="journal article" date="2007" name="Science">
        <title>Sea anemone genome reveals ancestral eumetazoan gene repertoire and genomic organization.</title>
        <authorList>
            <person name="Putnam N.H."/>
            <person name="Srivastava M."/>
            <person name="Hellsten U."/>
            <person name="Dirks B."/>
            <person name="Chapman J."/>
            <person name="Salamov A."/>
            <person name="Terry A."/>
            <person name="Shapiro H."/>
            <person name="Lindquist E."/>
            <person name="Kapitonov V.V."/>
            <person name="Jurka J."/>
            <person name="Genikhovich G."/>
            <person name="Grigoriev I.V."/>
            <person name="Lucas S.M."/>
            <person name="Steele R.E."/>
            <person name="Finnerty J.R."/>
            <person name="Technau U."/>
            <person name="Martindale M.Q."/>
            <person name="Rokhsar D.S."/>
        </authorList>
    </citation>
    <scope>NUCLEOTIDE SEQUENCE [LARGE SCALE GENOMIC DNA]</scope>
    <source>
        <strain evidence="4">CH2 X CH6</strain>
    </source>
</reference>
<dbReference type="EMBL" id="DS469679">
    <property type="protein sequence ID" value="EDO36071.1"/>
    <property type="molecule type" value="Genomic_DNA"/>
</dbReference>
<dbReference type="PROSITE" id="PS50234">
    <property type="entry name" value="VWFA"/>
    <property type="match status" value="1"/>
</dbReference>
<evidence type="ECO:0000313" key="4">
    <source>
        <dbReference type="Proteomes" id="UP000001593"/>
    </source>
</evidence>
<dbReference type="PANTHER" id="PTHR47824:SF3">
    <property type="entry name" value="UBIQUITIN-LIKE DOMAIN-CONTAINING PROTEIN"/>
    <property type="match status" value="1"/>
</dbReference>
<accession>A7SJN0</accession>
<evidence type="ECO:0000259" key="2">
    <source>
        <dbReference type="PROSITE" id="PS50234"/>
    </source>
</evidence>
<evidence type="ECO:0000256" key="1">
    <source>
        <dbReference type="SAM" id="MobiDB-lite"/>
    </source>
</evidence>
<feature type="region of interest" description="Disordered" evidence="1">
    <location>
        <begin position="134"/>
        <end position="154"/>
    </location>
</feature>
<dbReference type="InterPro" id="IPR036465">
    <property type="entry name" value="vWFA_dom_sf"/>
</dbReference>
<dbReference type="PhylomeDB" id="A7SJN0"/>
<dbReference type="CDD" id="cd00198">
    <property type="entry name" value="vWFA"/>
    <property type="match status" value="1"/>
</dbReference>
<sequence length="526" mass="59131">MPPKRSKAKTSSEARSCSSSRFSTLKVTERSSVRAFVEKNKLKFAPGKGFYQLTKPETIHFHKEIVVRRKSDGLFATGEEIRTILNIPKETAKFKLDQGKLDDFDVFVQSTSYNRVLLPDTEFLYDTEEAAAEVENAEDTAPPTKRPKATMGTAGASSMSDVKEIVFSFDTTGSMYPCLAQVRKHVEKTVGRLLSELKGVRISIFAHGDYQDKEATYDTKWIEFSSDKKKITDFVKNVSSTCGYDSDECYELLIINHFACVLGDDKVRTQLTWTPGSQRALVMIGDANPHPPSYHLNTQKINWREEAKKLYEELGVRIYSIQCLGYGGAESFYRQLADITCGWHLKLDQFASIVDFLMAICYREQGLDSLQVFEDEVRGRGSGMNRNLHKLFDTLSGRTTAYTAPAVDAAGLTPVNPSRFQILDVDERVDIRTFVQKNDLIFKPGKGFFEFTKAEKISDKKEVVLVDKVTGDMFTGREACDLIGAGGSGRIKPASLEKWRVFVQSTSYNRVLMPGTGFLYEVDSDH</sequence>
<dbReference type="Gene3D" id="3.40.50.410">
    <property type="entry name" value="von Willebrand factor, type A domain"/>
    <property type="match status" value="1"/>
</dbReference>
<name>A7SJN0_NEMVE</name>